<name>A0A8H4VIK9_9AGAR</name>
<dbReference type="Gene3D" id="3.40.50.150">
    <property type="entry name" value="Vaccinia Virus protein VP39"/>
    <property type="match status" value="1"/>
</dbReference>
<dbReference type="InterPro" id="IPR019410">
    <property type="entry name" value="Methyltransf_16"/>
</dbReference>
<dbReference type="SUPFAM" id="SSF53335">
    <property type="entry name" value="S-adenosyl-L-methionine-dependent methyltransferases"/>
    <property type="match status" value="1"/>
</dbReference>
<proteinExistence type="predicted"/>
<gene>
    <name evidence="1" type="ORF">D9613_006711</name>
</gene>
<dbReference type="InterPro" id="IPR029063">
    <property type="entry name" value="SAM-dependent_MTases_sf"/>
</dbReference>
<dbReference type="Proteomes" id="UP000521872">
    <property type="component" value="Unassembled WGS sequence"/>
</dbReference>
<dbReference type="GO" id="GO:0005737">
    <property type="term" value="C:cytoplasm"/>
    <property type="evidence" value="ECO:0007669"/>
    <property type="project" value="TreeGrafter"/>
</dbReference>
<evidence type="ECO:0000313" key="2">
    <source>
        <dbReference type="Proteomes" id="UP000521872"/>
    </source>
</evidence>
<dbReference type="EMBL" id="JAACJL010000058">
    <property type="protein sequence ID" value="KAF4610993.1"/>
    <property type="molecule type" value="Genomic_DNA"/>
</dbReference>
<dbReference type="GO" id="GO:0008757">
    <property type="term" value="F:S-adenosylmethionine-dependent methyltransferase activity"/>
    <property type="evidence" value="ECO:0007669"/>
    <property type="project" value="UniProtKB-ARBA"/>
</dbReference>
<comment type="caution">
    <text evidence="1">The sequence shown here is derived from an EMBL/GenBank/DDBJ whole genome shotgun (WGS) entry which is preliminary data.</text>
</comment>
<dbReference type="GO" id="GO:0005634">
    <property type="term" value="C:nucleus"/>
    <property type="evidence" value="ECO:0007669"/>
    <property type="project" value="TreeGrafter"/>
</dbReference>
<reference evidence="1 2" key="1">
    <citation type="submission" date="2019-12" db="EMBL/GenBank/DDBJ databases">
        <authorList>
            <person name="Floudas D."/>
            <person name="Bentzer J."/>
            <person name="Ahren D."/>
            <person name="Johansson T."/>
            <person name="Persson P."/>
            <person name="Tunlid A."/>
        </authorList>
    </citation>
    <scope>NUCLEOTIDE SEQUENCE [LARGE SCALE GENOMIC DNA]</scope>
    <source>
        <strain evidence="1 2">CBS 102.39</strain>
    </source>
</reference>
<dbReference type="PANTHER" id="PTHR14614:SF162">
    <property type="entry name" value="EXPRESSED PROTEIN"/>
    <property type="match status" value="1"/>
</dbReference>
<accession>A0A8H4VIK9</accession>
<keyword evidence="2" id="KW-1185">Reference proteome</keyword>
<dbReference type="Pfam" id="PF10294">
    <property type="entry name" value="Methyltransf_16"/>
    <property type="match status" value="1"/>
</dbReference>
<protein>
    <recommendedName>
        <fullName evidence="3">Methyltransferase-domain-containing protein</fullName>
    </recommendedName>
</protein>
<sequence length="394" mass="44080">MFYYISFLRPPPVQAAPYAPFSIKPQISNDLRTESFEGEQELYYSWSRPGQPISKPQKLTTWRPSSAYKDIPVPLPSGVRDGQYWRLILSGEAQAHGRASPESIDLSSSAIGSSMPFPVMSMPILFMGKGHKGALKQEAVERTYLVPVHHKDEEGEKSWQAVLRFVEKTSFDLDKKIWDSGVGLSSWLVELKENVSMRETHSRLQSLHDSLFSSKPRRILELGTGIGFVSAIVSVLRPSSNSASTDESNTSANDCILATDVESAIPLIQENFSLNKSHFLRTPPKAMILDWDDEELPQEVKDLQELDAIIMADVTYNTASFPSLCRTLSRLAKLNPDLEAKHPAILLGYKQRDESERDFWGMAAKYGIEFEKIGERAGSGDVPVEIWSGRVVKS</sequence>
<evidence type="ECO:0000313" key="1">
    <source>
        <dbReference type="EMBL" id="KAF4610993.1"/>
    </source>
</evidence>
<evidence type="ECO:0008006" key="3">
    <source>
        <dbReference type="Google" id="ProtNLM"/>
    </source>
</evidence>
<organism evidence="1 2">
    <name type="scientific">Agrocybe pediades</name>
    <dbReference type="NCBI Taxonomy" id="84607"/>
    <lineage>
        <taxon>Eukaryota</taxon>
        <taxon>Fungi</taxon>
        <taxon>Dikarya</taxon>
        <taxon>Basidiomycota</taxon>
        <taxon>Agaricomycotina</taxon>
        <taxon>Agaricomycetes</taxon>
        <taxon>Agaricomycetidae</taxon>
        <taxon>Agaricales</taxon>
        <taxon>Agaricineae</taxon>
        <taxon>Strophariaceae</taxon>
        <taxon>Agrocybe</taxon>
    </lineage>
</organism>
<dbReference type="AlphaFoldDB" id="A0A8H4VIK9"/>
<dbReference type="PANTHER" id="PTHR14614">
    <property type="entry name" value="HEPATOCELLULAR CARCINOMA-ASSOCIATED ANTIGEN"/>
    <property type="match status" value="1"/>
</dbReference>